<dbReference type="Proteomes" id="UP001198630">
    <property type="component" value="Unassembled WGS sequence"/>
</dbReference>
<evidence type="ECO:0000313" key="9">
    <source>
        <dbReference type="EMBL" id="MCD2112790.1"/>
    </source>
</evidence>
<comment type="pathway">
    <text evidence="1 6">Amino-acid biosynthesis; L-arginine biosynthesis; L-arginine from L-ornithine and carbamoyl phosphate: step 3/3.</text>
</comment>
<keyword evidence="3 6" id="KW-0055">Arginine biosynthesis</keyword>
<organism evidence="9 10">
    <name type="scientific">Rhodococcus rhodochrous</name>
    <dbReference type="NCBI Taxonomy" id="1829"/>
    <lineage>
        <taxon>Bacteria</taxon>
        <taxon>Bacillati</taxon>
        <taxon>Actinomycetota</taxon>
        <taxon>Actinomycetes</taxon>
        <taxon>Mycobacteriales</taxon>
        <taxon>Nocardiaceae</taxon>
        <taxon>Rhodococcus</taxon>
    </lineage>
</organism>
<evidence type="ECO:0000256" key="1">
    <source>
        <dbReference type="ARBA" id="ARBA00004941"/>
    </source>
</evidence>
<dbReference type="PROSITE" id="PS00163">
    <property type="entry name" value="FUMARATE_LYASES"/>
    <property type="match status" value="1"/>
</dbReference>
<dbReference type="GO" id="GO:0005829">
    <property type="term" value="C:cytosol"/>
    <property type="evidence" value="ECO:0007669"/>
    <property type="project" value="TreeGrafter"/>
</dbReference>
<dbReference type="InterPro" id="IPR024083">
    <property type="entry name" value="Fumarase/histidase_N"/>
</dbReference>
<reference evidence="9" key="1">
    <citation type="submission" date="2021-11" db="EMBL/GenBank/DDBJ databases">
        <title>Development of a sustainable strategy for remediation of hydrocarbon-contaminated territories based on the waste exchange concept.</title>
        <authorList>
            <person name="Elkin A."/>
        </authorList>
    </citation>
    <scope>NUCLEOTIDE SEQUENCE</scope>
    <source>
        <strain evidence="9">IEGM 757</strain>
    </source>
</reference>
<keyword evidence="4 6" id="KW-0028">Amino-acid biosynthesis</keyword>
<dbReference type="FunFam" id="1.10.40.30:FF:000001">
    <property type="entry name" value="Argininosuccinate lyase"/>
    <property type="match status" value="1"/>
</dbReference>
<feature type="domain" description="Argininosuccinate lyase C-terminal" evidence="8">
    <location>
        <begin position="372"/>
        <end position="440"/>
    </location>
</feature>
<dbReference type="GO" id="GO:0004056">
    <property type="term" value="F:argininosuccinate lyase activity"/>
    <property type="evidence" value="ECO:0007669"/>
    <property type="project" value="UniProtKB-UniRule"/>
</dbReference>
<dbReference type="InterPro" id="IPR000362">
    <property type="entry name" value="Fumarate_lyase_fam"/>
</dbReference>
<evidence type="ECO:0000256" key="2">
    <source>
        <dbReference type="ARBA" id="ARBA00012338"/>
    </source>
</evidence>
<proteinExistence type="inferred from homology"/>
<dbReference type="InterPro" id="IPR029419">
    <property type="entry name" value="Arg_succ_lyase_C"/>
</dbReference>
<accession>A0AAW4XI00</accession>
<dbReference type="RefSeq" id="WP_230791386.1">
    <property type="nucleotide sequence ID" value="NZ_JAJNCO010000008.1"/>
</dbReference>
<gene>
    <name evidence="6 9" type="primary">argH</name>
    <name evidence="9" type="ORF">LQ384_16900</name>
</gene>
<name>A0AAW4XI00_RHORH</name>
<comment type="subcellular location">
    <subcellularLocation>
        <location evidence="6">Cytoplasm</location>
    </subcellularLocation>
</comment>
<dbReference type="InterPro" id="IPR022761">
    <property type="entry name" value="Fumarate_lyase_N"/>
</dbReference>
<dbReference type="EMBL" id="JAJNCO010000008">
    <property type="protein sequence ID" value="MCD2112790.1"/>
    <property type="molecule type" value="Genomic_DNA"/>
</dbReference>
<dbReference type="Gene3D" id="1.20.200.10">
    <property type="entry name" value="Fumarase/aspartase (Central domain)"/>
    <property type="match status" value="1"/>
</dbReference>
<comment type="similarity">
    <text evidence="6">Belongs to the lyase 1 family. Argininosuccinate lyase subfamily.</text>
</comment>
<keyword evidence="5 6" id="KW-0456">Lyase</keyword>
<evidence type="ECO:0000256" key="3">
    <source>
        <dbReference type="ARBA" id="ARBA00022571"/>
    </source>
</evidence>
<protein>
    <recommendedName>
        <fullName evidence="2 6">Argininosuccinate lyase</fullName>
        <shortName evidence="6">ASAL</shortName>
        <ecNumber evidence="2 6">4.3.2.1</ecNumber>
    </recommendedName>
    <alternativeName>
        <fullName evidence="6">Arginosuccinase</fullName>
    </alternativeName>
</protein>
<keyword evidence="6" id="KW-0963">Cytoplasm</keyword>
<evidence type="ECO:0000259" key="7">
    <source>
        <dbReference type="Pfam" id="PF00206"/>
    </source>
</evidence>
<dbReference type="PANTHER" id="PTHR43814:SF1">
    <property type="entry name" value="ARGININOSUCCINATE LYASE"/>
    <property type="match status" value="1"/>
</dbReference>
<dbReference type="InterPro" id="IPR008948">
    <property type="entry name" value="L-Aspartase-like"/>
</dbReference>
<dbReference type="PRINTS" id="PR00145">
    <property type="entry name" value="ARGSUCLYASE"/>
</dbReference>
<dbReference type="Pfam" id="PF14698">
    <property type="entry name" value="ASL_C2"/>
    <property type="match status" value="1"/>
</dbReference>
<feature type="domain" description="Fumarate lyase N-terminal" evidence="7">
    <location>
        <begin position="21"/>
        <end position="309"/>
    </location>
</feature>
<dbReference type="InterPro" id="IPR020557">
    <property type="entry name" value="Fumarate_lyase_CS"/>
</dbReference>
<dbReference type="GO" id="GO:0042450">
    <property type="term" value="P:L-arginine biosynthetic process via ornithine"/>
    <property type="evidence" value="ECO:0007669"/>
    <property type="project" value="UniProtKB-UniRule"/>
</dbReference>
<dbReference type="InterPro" id="IPR009049">
    <property type="entry name" value="Argininosuccinate_lyase"/>
</dbReference>
<dbReference type="PRINTS" id="PR00149">
    <property type="entry name" value="FUMRATELYASE"/>
</dbReference>
<dbReference type="CDD" id="cd01359">
    <property type="entry name" value="Argininosuccinate_lyase"/>
    <property type="match status" value="1"/>
</dbReference>
<comment type="catalytic activity">
    <reaction evidence="6">
        <text>2-(N(omega)-L-arginino)succinate = fumarate + L-arginine</text>
        <dbReference type="Rhea" id="RHEA:24020"/>
        <dbReference type="ChEBI" id="CHEBI:29806"/>
        <dbReference type="ChEBI" id="CHEBI:32682"/>
        <dbReference type="ChEBI" id="CHEBI:57472"/>
        <dbReference type="EC" id="4.3.2.1"/>
    </reaction>
</comment>
<dbReference type="AlphaFoldDB" id="A0AAW4XI00"/>
<dbReference type="Gene3D" id="1.10.40.30">
    <property type="entry name" value="Fumarase/aspartase (C-terminal domain)"/>
    <property type="match status" value="1"/>
</dbReference>
<comment type="caution">
    <text evidence="9">The sequence shown here is derived from an EMBL/GenBank/DDBJ whole genome shotgun (WGS) entry which is preliminary data.</text>
</comment>
<dbReference type="SUPFAM" id="SSF48557">
    <property type="entry name" value="L-aspartase-like"/>
    <property type="match status" value="1"/>
</dbReference>
<dbReference type="EC" id="4.3.2.1" evidence="2 6"/>
<evidence type="ECO:0000256" key="4">
    <source>
        <dbReference type="ARBA" id="ARBA00022605"/>
    </source>
</evidence>
<dbReference type="FunFam" id="1.20.200.10:FF:000015">
    <property type="entry name" value="argininosuccinate lyase isoform X2"/>
    <property type="match status" value="1"/>
</dbReference>
<evidence type="ECO:0000313" key="10">
    <source>
        <dbReference type="Proteomes" id="UP001198630"/>
    </source>
</evidence>
<evidence type="ECO:0000256" key="5">
    <source>
        <dbReference type="ARBA" id="ARBA00023239"/>
    </source>
</evidence>
<dbReference type="Gene3D" id="1.10.275.10">
    <property type="entry name" value="Fumarase/aspartase (N-terminal domain)"/>
    <property type="match status" value="1"/>
</dbReference>
<dbReference type="HAMAP" id="MF_00006">
    <property type="entry name" value="Arg_succ_lyase"/>
    <property type="match status" value="1"/>
</dbReference>
<evidence type="ECO:0000256" key="6">
    <source>
        <dbReference type="HAMAP-Rule" id="MF_00006"/>
    </source>
</evidence>
<sequence>MTAHGTNEGALWGGRFASGPAAAMAALSKSTHFDWALAPYDVRASQAHAKVLHRAGLLTDDDLATMLDGLDRLAGDVASGAFGPAESDEDVHGALERGLIERVGPEVGGRLRAGRSRNDQVATLFRMWLRDSARRIADGALDVVDAIAGQAAAHPDAVMPGKTHLQAAQPVLLAHHLLAHAHPLLRDVDRLRDFDKRAAVSPYGSGALAGSSLGLDPDAIAADLGFDSAADNSIDATSSRDFAAEAAFVFAQIAVDLSRMAEEVILWSTPEFGYVTLADEWSTGSSIMPQKKNPDVSELTRGKAGRLIGNLTGLLATLKAQPLAYNRDLQEDKEPVFDSVAQLELLLPAIAGLVSTLTFHTERMAELAPAGFTLATDIAEWMVRQGVPFRVAHEAAGACVRVAEGRGVGLEDLTDEELAGVDPALTPQVREVLTVEGSIASRDARGGTAGVRVAEQLGRVRDAAAHLRSWVRG</sequence>
<dbReference type="Pfam" id="PF00206">
    <property type="entry name" value="Lyase_1"/>
    <property type="match status" value="1"/>
</dbReference>
<dbReference type="NCBIfam" id="TIGR00838">
    <property type="entry name" value="argH"/>
    <property type="match status" value="1"/>
</dbReference>
<evidence type="ECO:0000259" key="8">
    <source>
        <dbReference type="Pfam" id="PF14698"/>
    </source>
</evidence>
<dbReference type="PANTHER" id="PTHR43814">
    <property type="entry name" value="ARGININOSUCCINATE LYASE"/>
    <property type="match status" value="1"/>
</dbReference>